<dbReference type="Proteomes" id="UP001479436">
    <property type="component" value="Unassembled WGS sequence"/>
</dbReference>
<feature type="region of interest" description="Disordered" evidence="2">
    <location>
        <begin position="112"/>
        <end position="143"/>
    </location>
</feature>
<reference evidence="3 4" key="1">
    <citation type="submission" date="2023-04" db="EMBL/GenBank/DDBJ databases">
        <title>Genome of Basidiobolus ranarum AG-B5.</title>
        <authorList>
            <person name="Stajich J.E."/>
            <person name="Carter-House D."/>
            <person name="Gryganskyi A."/>
        </authorList>
    </citation>
    <scope>NUCLEOTIDE SEQUENCE [LARGE SCALE GENOMIC DNA]</scope>
    <source>
        <strain evidence="3 4">AG-B5</strain>
    </source>
</reference>
<evidence type="ECO:0000313" key="3">
    <source>
        <dbReference type="EMBL" id="KAK9727968.1"/>
    </source>
</evidence>
<name>A0ABR2W9M2_9FUNG</name>
<dbReference type="EMBL" id="JASJQH010006907">
    <property type="protein sequence ID" value="KAK9727968.1"/>
    <property type="molecule type" value="Genomic_DNA"/>
</dbReference>
<organism evidence="3 4">
    <name type="scientific">Basidiobolus ranarum</name>
    <dbReference type="NCBI Taxonomy" id="34480"/>
    <lineage>
        <taxon>Eukaryota</taxon>
        <taxon>Fungi</taxon>
        <taxon>Fungi incertae sedis</taxon>
        <taxon>Zoopagomycota</taxon>
        <taxon>Entomophthoromycotina</taxon>
        <taxon>Basidiobolomycetes</taxon>
        <taxon>Basidiobolales</taxon>
        <taxon>Basidiobolaceae</taxon>
        <taxon>Basidiobolus</taxon>
    </lineage>
</organism>
<evidence type="ECO:0000256" key="2">
    <source>
        <dbReference type="SAM" id="MobiDB-lite"/>
    </source>
</evidence>
<evidence type="ECO:0000256" key="1">
    <source>
        <dbReference type="SAM" id="Coils"/>
    </source>
</evidence>
<protein>
    <submittedName>
        <fullName evidence="3">Uncharacterized protein</fullName>
    </submittedName>
</protein>
<comment type="caution">
    <text evidence="3">The sequence shown here is derived from an EMBL/GenBank/DDBJ whole genome shotgun (WGS) entry which is preliminary data.</text>
</comment>
<sequence>MPVCIPITSLLNDATAPLKDAANPSESLSRVTSLYTPPASPAPLGGKISPIKLERRQKLLCRNPHLPTANSCRLSLLTPSPSPKPRPKWDDDFVTKPCDADKYSRTKKEDIVITMRTRSRGSNSSDKSTRNSSPEMDLESLSSGDYVDHQRISLLDSKYVSNMSKRKAEGNPGKKGSAHSIRNAYETESIAFTLALVYESHSEELKEALSVIEILQKNSNALQRAIENEKAQRETCERNLLVERVKRRRYEEAIQRKNCTILELRHEIHSWDTRYNNLESSHRDLKLASHKRNKFEADLRGHLEQQVRRLSSMLSTDLMITMLEEEIDLLEVNDAAYDATLELPLHAHT</sequence>
<feature type="coiled-coil region" evidence="1">
    <location>
        <begin position="198"/>
        <end position="267"/>
    </location>
</feature>
<proteinExistence type="predicted"/>
<feature type="compositionally biased region" description="Low complexity" evidence="2">
    <location>
        <begin position="122"/>
        <end position="133"/>
    </location>
</feature>
<keyword evidence="4" id="KW-1185">Reference proteome</keyword>
<feature type="region of interest" description="Disordered" evidence="2">
    <location>
        <begin position="71"/>
        <end position="93"/>
    </location>
</feature>
<keyword evidence="1" id="KW-0175">Coiled coil</keyword>
<gene>
    <name evidence="3" type="ORF">K7432_001422</name>
</gene>
<accession>A0ABR2W9M2</accession>
<evidence type="ECO:0000313" key="4">
    <source>
        <dbReference type="Proteomes" id="UP001479436"/>
    </source>
</evidence>